<dbReference type="GO" id="GO:0030136">
    <property type="term" value="C:clathrin-coated vesicle"/>
    <property type="evidence" value="ECO:0007669"/>
    <property type="project" value="TreeGrafter"/>
</dbReference>
<protein>
    <recommendedName>
        <fullName evidence="2">F-BAR domain-containing protein</fullName>
    </recommendedName>
</protein>
<dbReference type="GO" id="GO:0072583">
    <property type="term" value="P:clathrin-dependent endocytosis"/>
    <property type="evidence" value="ECO:0007669"/>
    <property type="project" value="TreeGrafter"/>
</dbReference>
<keyword evidence="4" id="KW-1185">Reference proteome</keyword>
<dbReference type="OrthoDB" id="5593455at2759"/>
<dbReference type="InterPro" id="IPR031160">
    <property type="entry name" value="F_BAR_dom"/>
</dbReference>
<organism evidence="3 4">
    <name type="scientific">Candidula unifasciata</name>
    <dbReference type="NCBI Taxonomy" id="100452"/>
    <lineage>
        <taxon>Eukaryota</taxon>
        <taxon>Metazoa</taxon>
        <taxon>Spiralia</taxon>
        <taxon>Lophotrochozoa</taxon>
        <taxon>Mollusca</taxon>
        <taxon>Gastropoda</taxon>
        <taxon>Heterobranchia</taxon>
        <taxon>Euthyneura</taxon>
        <taxon>Panpulmonata</taxon>
        <taxon>Eupulmonata</taxon>
        <taxon>Stylommatophora</taxon>
        <taxon>Helicina</taxon>
        <taxon>Helicoidea</taxon>
        <taxon>Geomitridae</taxon>
        <taxon>Candidula</taxon>
    </lineage>
</organism>
<evidence type="ECO:0000313" key="3">
    <source>
        <dbReference type="EMBL" id="CAG5131805.1"/>
    </source>
</evidence>
<evidence type="ECO:0000259" key="2">
    <source>
        <dbReference type="PROSITE" id="PS51741"/>
    </source>
</evidence>
<dbReference type="InterPro" id="IPR027267">
    <property type="entry name" value="AH/BAR_dom_sf"/>
</dbReference>
<name>A0A8S3ZW16_9EUPU</name>
<dbReference type="PANTHER" id="PTHR23065">
    <property type="entry name" value="PROLINE-SERINE-THREONINE PHOSPHATASE INTERACTING PROTEIN 1"/>
    <property type="match status" value="1"/>
</dbReference>
<dbReference type="SMART" id="SM00055">
    <property type="entry name" value="FCH"/>
    <property type="match status" value="1"/>
</dbReference>
<proteinExistence type="predicted"/>
<sequence>MTTFADNFWGPKNNGYFTLYHNMKHGHTSTKELIDFLRESCTVAENYSKLLTKLGKLAGNTPQVGTFGPFWNVIKTFIEKLSSLQMQLVHTWADLIKDMVRYNEEQHKRHKTMKENEQGTLDAVQTIQQTTTAVSK</sequence>
<evidence type="ECO:0000256" key="1">
    <source>
        <dbReference type="PROSITE-ProRule" id="PRU01077"/>
    </source>
</evidence>
<evidence type="ECO:0000313" key="4">
    <source>
        <dbReference type="Proteomes" id="UP000678393"/>
    </source>
</evidence>
<keyword evidence="1" id="KW-0175">Coiled coil</keyword>
<feature type="non-terminal residue" evidence="3">
    <location>
        <position position="1"/>
    </location>
</feature>
<dbReference type="GO" id="GO:0005905">
    <property type="term" value="C:clathrin-coated pit"/>
    <property type="evidence" value="ECO:0007669"/>
    <property type="project" value="TreeGrafter"/>
</dbReference>
<accession>A0A8S3ZW16</accession>
<reference evidence="3" key="1">
    <citation type="submission" date="2021-04" db="EMBL/GenBank/DDBJ databases">
        <authorList>
            <consortium name="Molecular Ecology Group"/>
        </authorList>
    </citation>
    <scope>NUCLEOTIDE SEQUENCE</scope>
</reference>
<dbReference type="InterPro" id="IPR001060">
    <property type="entry name" value="FCH_dom"/>
</dbReference>
<dbReference type="Pfam" id="PF00611">
    <property type="entry name" value="FCH"/>
    <property type="match status" value="1"/>
</dbReference>
<dbReference type="GO" id="GO:0048268">
    <property type="term" value="P:clathrin coat assembly"/>
    <property type="evidence" value="ECO:0007669"/>
    <property type="project" value="TreeGrafter"/>
</dbReference>
<dbReference type="SUPFAM" id="SSF103657">
    <property type="entry name" value="BAR/IMD domain-like"/>
    <property type="match status" value="1"/>
</dbReference>
<comment type="caution">
    <text evidence="3">The sequence shown here is derived from an EMBL/GenBank/DDBJ whole genome shotgun (WGS) entry which is preliminary data.</text>
</comment>
<dbReference type="AlphaFoldDB" id="A0A8S3ZW16"/>
<gene>
    <name evidence="3" type="ORF">CUNI_LOCUS17363</name>
</gene>
<dbReference type="EMBL" id="CAJHNH020004890">
    <property type="protein sequence ID" value="CAG5131805.1"/>
    <property type="molecule type" value="Genomic_DNA"/>
</dbReference>
<feature type="domain" description="F-BAR" evidence="2">
    <location>
        <begin position="2"/>
        <end position="136"/>
    </location>
</feature>
<dbReference type="PROSITE" id="PS51741">
    <property type="entry name" value="F_BAR"/>
    <property type="match status" value="1"/>
</dbReference>
<dbReference type="Gene3D" id="1.20.1270.60">
    <property type="entry name" value="Arfaptin homology (AH) domain/BAR domain"/>
    <property type="match status" value="1"/>
</dbReference>
<dbReference type="Proteomes" id="UP000678393">
    <property type="component" value="Unassembled WGS sequence"/>
</dbReference>
<dbReference type="GO" id="GO:0005886">
    <property type="term" value="C:plasma membrane"/>
    <property type="evidence" value="ECO:0007669"/>
    <property type="project" value="TreeGrafter"/>
</dbReference>
<dbReference type="PANTHER" id="PTHR23065:SF15">
    <property type="entry name" value="AT02057P"/>
    <property type="match status" value="1"/>
</dbReference>